<evidence type="ECO:0008006" key="5">
    <source>
        <dbReference type="Google" id="ProtNLM"/>
    </source>
</evidence>
<name>A0A0D3K6W2_EMIH1</name>
<keyword evidence="4" id="KW-1185">Reference proteome</keyword>
<keyword evidence="2" id="KW-0472">Membrane</keyword>
<evidence type="ECO:0000256" key="2">
    <source>
        <dbReference type="SAM" id="Phobius"/>
    </source>
</evidence>
<feature type="transmembrane region" description="Helical" evidence="2">
    <location>
        <begin position="29"/>
        <end position="51"/>
    </location>
</feature>
<evidence type="ECO:0000313" key="4">
    <source>
        <dbReference type="Proteomes" id="UP000013827"/>
    </source>
</evidence>
<feature type="transmembrane region" description="Helical" evidence="2">
    <location>
        <begin position="110"/>
        <end position="134"/>
    </location>
</feature>
<dbReference type="AlphaFoldDB" id="A0A0D3K6W2"/>
<reference evidence="4" key="1">
    <citation type="journal article" date="2013" name="Nature">
        <title>Pan genome of the phytoplankton Emiliania underpins its global distribution.</title>
        <authorList>
            <person name="Read B.A."/>
            <person name="Kegel J."/>
            <person name="Klute M.J."/>
            <person name="Kuo A."/>
            <person name="Lefebvre S.C."/>
            <person name="Maumus F."/>
            <person name="Mayer C."/>
            <person name="Miller J."/>
            <person name="Monier A."/>
            <person name="Salamov A."/>
            <person name="Young J."/>
            <person name="Aguilar M."/>
            <person name="Claverie J.M."/>
            <person name="Frickenhaus S."/>
            <person name="Gonzalez K."/>
            <person name="Herman E.K."/>
            <person name="Lin Y.C."/>
            <person name="Napier J."/>
            <person name="Ogata H."/>
            <person name="Sarno A.F."/>
            <person name="Shmutz J."/>
            <person name="Schroeder D."/>
            <person name="de Vargas C."/>
            <person name="Verret F."/>
            <person name="von Dassow P."/>
            <person name="Valentin K."/>
            <person name="Van de Peer Y."/>
            <person name="Wheeler G."/>
            <person name="Dacks J.B."/>
            <person name="Delwiche C.F."/>
            <person name="Dyhrman S.T."/>
            <person name="Glockner G."/>
            <person name="John U."/>
            <person name="Richards T."/>
            <person name="Worden A.Z."/>
            <person name="Zhang X."/>
            <person name="Grigoriev I.V."/>
            <person name="Allen A.E."/>
            <person name="Bidle K."/>
            <person name="Borodovsky M."/>
            <person name="Bowler C."/>
            <person name="Brownlee C."/>
            <person name="Cock J.M."/>
            <person name="Elias M."/>
            <person name="Gladyshev V.N."/>
            <person name="Groth M."/>
            <person name="Guda C."/>
            <person name="Hadaegh A."/>
            <person name="Iglesias-Rodriguez M.D."/>
            <person name="Jenkins J."/>
            <person name="Jones B.M."/>
            <person name="Lawson T."/>
            <person name="Leese F."/>
            <person name="Lindquist E."/>
            <person name="Lobanov A."/>
            <person name="Lomsadze A."/>
            <person name="Malik S.B."/>
            <person name="Marsh M.E."/>
            <person name="Mackinder L."/>
            <person name="Mock T."/>
            <person name="Mueller-Roeber B."/>
            <person name="Pagarete A."/>
            <person name="Parker M."/>
            <person name="Probert I."/>
            <person name="Quesneville H."/>
            <person name="Raines C."/>
            <person name="Rensing S.A."/>
            <person name="Riano-Pachon D.M."/>
            <person name="Richier S."/>
            <person name="Rokitta S."/>
            <person name="Shiraiwa Y."/>
            <person name="Soanes D.M."/>
            <person name="van der Giezen M."/>
            <person name="Wahlund T.M."/>
            <person name="Williams B."/>
            <person name="Wilson W."/>
            <person name="Wolfe G."/>
            <person name="Wurch L.L."/>
        </authorList>
    </citation>
    <scope>NUCLEOTIDE SEQUENCE</scope>
</reference>
<dbReference type="Proteomes" id="UP000013827">
    <property type="component" value="Unassembled WGS sequence"/>
</dbReference>
<feature type="compositionally biased region" description="Acidic residues" evidence="1">
    <location>
        <begin position="521"/>
        <end position="534"/>
    </location>
</feature>
<reference evidence="3" key="2">
    <citation type="submission" date="2024-10" db="UniProtKB">
        <authorList>
            <consortium name="EnsemblProtists"/>
        </authorList>
    </citation>
    <scope>IDENTIFICATION</scope>
</reference>
<proteinExistence type="predicted"/>
<accession>A0A0D3K6W2</accession>
<dbReference type="KEGG" id="ehx:EMIHUDRAFT_112826"/>
<dbReference type="EnsemblProtists" id="EOD31497">
    <property type="protein sequence ID" value="EOD31497"/>
    <property type="gene ID" value="EMIHUDRAFT_112826"/>
</dbReference>
<dbReference type="GeneID" id="17276771"/>
<feature type="transmembrane region" description="Helical" evidence="2">
    <location>
        <begin position="71"/>
        <end position="89"/>
    </location>
</feature>
<evidence type="ECO:0000256" key="1">
    <source>
        <dbReference type="SAM" id="MobiDB-lite"/>
    </source>
</evidence>
<keyword evidence="2" id="KW-1133">Transmembrane helix</keyword>
<dbReference type="PaxDb" id="2903-EOD31497"/>
<protein>
    <recommendedName>
        <fullName evidence="5">HEAT repeat-containing protein 1</fullName>
    </recommendedName>
</protein>
<dbReference type="HOGENOM" id="CLU_510423_0_0_1"/>
<evidence type="ECO:0000313" key="3">
    <source>
        <dbReference type="EnsemblProtists" id="EOD31497"/>
    </source>
</evidence>
<dbReference type="RefSeq" id="XP_005783926.1">
    <property type="nucleotide sequence ID" value="XM_005783869.1"/>
</dbReference>
<keyword evidence="2" id="KW-0812">Transmembrane</keyword>
<organism evidence="3 4">
    <name type="scientific">Emiliania huxleyi (strain CCMP1516)</name>
    <dbReference type="NCBI Taxonomy" id="280463"/>
    <lineage>
        <taxon>Eukaryota</taxon>
        <taxon>Haptista</taxon>
        <taxon>Haptophyta</taxon>
        <taxon>Prymnesiophyceae</taxon>
        <taxon>Isochrysidales</taxon>
        <taxon>Noelaerhabdaceae</taxon>
        <taxon>Emiliania</taxon>
    </lineage>
</organism>
<feature type="region of interest" description="Disordered" evidence="1">
    <location>
        <begin position="515"/>
        <end position="534"/>
    </location>
</feature>
<sequence>MSKMLASACNLHHTHKDYRKCDRQLESSTLIQIAAVYAVVVLLSLVLPFLSNLRTSQELASFGLTLEVTRTGMLSIVAVAMLAINLPLFDFMRDSAACSTALGDCNTISCVCGAVIWNGYVFMFVVLLLGPLIWVRMLAKGMQPFNTAEVLKGEAVLEGWQRAYERADEATLGVAVSALARLACNTDGGAGFNSGLRSALGSFLAGFAALCLEESLSVEQRLQRAGIERLLGAALSPPAHAGPDAHGGASLRATLLSCAAELTRRGSASGGEARLVPKMMRMATIPSGASESSRVEMAWRRLQEVSQPVCAAARQRLEEEFDSSSRLGSIRLLHALWEEFAAAAAPEGEQDAQQQGGWRKALAALGGSVMNAAVGACMYDAVGKVRLAATRLLLAVAPHLPPEEVLKARDRDRETRRVAFRVVALFTGEPDAELPPSLCDPDAVAMLVERARNGAGSTDEMCGLAARVFWSFVISHVPDPASALVKLRVAERISLYEPLLRERASELFGAQFDDAMLAPGDDGEQDDGDFADPP</sequence>